<gene>
    <name evidence="3" type="ORF">IQ247_20355</name>
</gene>
<dbReference type="EMBL" id="JADEWL010000080">
    <property type="protein sequence ID" value="MBE9214991.1"/>
    <property type="molecule type" value="Genomic_DNA"/>
</dbReference>
<name>A0A8J7FJJ8_9CYAN</name>
<keyword evidence="4" id="KW-1185">Reference proteome</keyword>
<dbReference type="PROSITE" id="PS50914">
    <property type="entry name" value="BON"/>
    <property type="match status" value="1"/>
</dbReference>
<proteinExistence type="predicted"/>
<evidence type="ECO:0000256" key="1">
    <source>
        <dbReference type="SAM" id="MobiDB-lite"/>
    </source>
</evidence>
<dbReference type="AlphaFoldDB" id="A0A8J7FJJ8"/>
<reference evidence="3" key="1">
    <citation type="submission" date="2020-10" db="EMBL/GenBank/DDBJ databases">
        <authorList>
            <person name="Castelo-Branco R."/>
            <person name="Eusebio N."/>
            <person name="Adriana R."/>
            <person name="Vieira A."/>
            <person name="Brugerolle De Fraissinette N."/>
            <person name="Rezende De Castro R."/>
            <person name="Schneider M.P."/>
            <person name="Vasconcelos V."/>
            <person name="Leao P.N."/>
        </authorList>
    </citation>
    <scope>NUCLEOTIDE SEQUENCE</scope>
    <source>
        <strain evidence="3">LEGE 06105</strain>
    </source>
</reference>
<evidence type="ECO:0000313" key="3">
    <source>
        <dbReference type="EMBL" id="MBE9214991.1"/>
    </source>
</evidence>
<evidence type="ECO:0000313" key="4">
    <source>
        <dbReference type="Proteomes" id="UP000620559"/>
    </source>
</evidence>
<feature type="compositionally biased region" description="Low complexity" evidence="1">
    <location>
        <begin position="17"/>
        <end position="43"/>
    </location>
</feature>
<feature type="domain" description="BON" evidence="2">
    <location>
        <begin position="59"/>
        <end position="128"/>
    </location>
</feature>
<sequence>MSWLKRLFGMAKPKNAQVNPTPQPTQAPQSTQQVQPTQQASNTTQSVPPERVGLNGEYDQSGLAKRVALAFDEDSQLDDIDTLWVAQTSSTVVLKGTVPSQDILNKMVSVAKSVNGATNVDTSQVTIG</sequence>
<evidence type="ECO:0000259" key="2">
    <source>
        <dbReference type="PROSITE" id="PS50914"/>
    </source>
</evidence>
<accession>A0A8J7FJJ8</accession>
<dbReference type="RefSeq" id="WP_193922956.1">
    <property type="nucleotide sequence ID" value="NZ_JADEWL010000080.1"/>
</dbReference>
<organism evidence="3 4">
    <name type="scientific">Plectonema cf. radiosum LEGE 06105</name>
    <dbReference type="NCBI Taxonomy" id="945769"/>
    <lineage>
        <taxon>Bacteria</taxon>
        <taxon>Bacillati</taxon>
        <taxon>Cyanobacteriota</taxon>
        <taxon>Cyanophyceae</taxon>
        <taxon>Oscillatoriophycideae</taxon>
        <taxon>Oscillatoriales</taxon>
        <taxon>Microcoleaceae</taxon>
        <taxon>Plectonema</taxon>
    </lineage>
</organism>
<feature type="region of interest" description="Disordered" evidence="1">
    <location>
        <begin position="8"/>
        <end position="57"/>
    </location>
</feature>
<protein>
    <submittedName>
        <fullName evidence="3">Phospholipid-binding protein</fullName>
    </submittedName>
</protein>
<dbReference type="Proteomes" id="UP000620559">
    <property type="component" value="Unassembled WGS sequence"/>
</dbReference>
<dbReference type="InterPro" id="IPR007055">
    <property type="entry name" value="BON_dom"/>
</dbReference>
<comment type="caution">
    <text evidence="3">The sequence shown here is derived from an EMBL/GenBank/DDBJ whole genome shotgun (WGS) entry which is preliminary data.</text>
</comment>